<keyword evidence="4 13" id="KW-0812">Transmembrane</keyword>
<dbReference type="OrthoDB" id="547665at2759"/>
<keyword evidence="7 16" id="KW-0418">Kinase</keyword>
<feature type="signal peptide" evidence="14">
    <location>
        <begin position="1"/>
        <end position="28"/>
    </location>
</feature>
<keyword evidence="17" id="KW-1185">Reference proteome</keyword>
<dbReference type="InterPro" id="IPR011009">
    <property type="entry name" value="Kinase-like_dom_sf"/>
</dbReference>
<evidence type="ECO:0000256" key="10">
    <source>
        <dbReference type="ARBA" id="ARBA00023136"/>
    </source>
</evidence>
<evidence type="ECO:0000256" key="2">
    <source>
        <dbReference type="ARBA" id="ARBA00022527"/>
    </source>
</evidence>
<dbReference type="SMART" id="SM00220">
    <property type="entry name" value="S_TKc"/>
    <property type="match status" value="1"/>
</dbReference>
<evidence type="ECO:0000256" key="5">
    <source>
        <dbReference type="ARBA" id="ARBA00022729"/>
    </source>
</evidence>
<dbReference type="STRING" id="337451.A0A3S3NS59"/>
<evidence type="ECO:0000256" key="4">
    <source>
        <dbReference type="ARBA" id="ARBA00022692"/>
    </source>
</evidence>
<evidence type="ECO:0000256" key="7">
    <source>
        <dbReference type="ARBA" id="ARBA00022777"/>
    </source>
</evidence>
<dbReference type="InterPro" id="IPR000719">
    <property type="entry name" value="Prot_kinase_dom"/>
</dbReference>
<dbReference type="Gene3D" id="3.30.200.20">
    <property type="entry name" value="Phosphorylase Kinase, domain 1"/>
    <property type="match status" value="1"/>
</dbReference>
<dbReference type="InterPro" id="IPR008271">
    <property type="entry name" value="Ser/Thr_kinase_AS"/>
</dbReference>
<evidence type="ECO:0000256" key="13">
    <source>
        <dbReference type="SAM" id="Phobius"/>
    </source>
</evidence>
<organism evidence="16 17">
    <name type="scientific">Cinnamomum micranthum f. kanehirae</name>
    <dbReference type="NCBI Taxonomy" id="337451"/>
    <lineage>
        <taxon>Eukaryota</taxon>
        <taxon>Viridiplantae</taxon>
        <taxon>Streptophyta</taxon>
        <taxon>Embryophyta</taxon>
        <taxon>Tracheophyta</taxon>
        <taxon>Spermatophyta</taxon>
        <taxon>Magnoliopsida</taxon>
        <taxon>Magnoliidae</taxon>
        <taxon>Laurales</taxon>
        <taxon>Lauraceae</taxon>
        <taxon>Cinnamomum</taxon>
    </lineage>
</organism>
<sequence>MGSKSSIIEGSFIFSLLLSSLTIGYCHGDSCRPLSCSREGPLIRFPFRIKDLQPHHCGYHGFDLSCKGNDTTIHIPSLPQQELFVRRIDYKLQKLVISDPKDCLYGLLFNNTNNLSSSPSSPFHYYREPYSYTLLRCSRNVDFGIWYTTPVPCLGDLEHDVFAVESGREVGSLAVSCQPIKTVEIYPPYYGVRGKWQDTYMLRCGMDCETLLDLKWDVPGCDGECELNGGECRFKNQTSNEAMCFYSPDKGSWRKYVIIGGGVGFFLLLATIMTSIKVYYSWKLKKKLDLEDHMMVEKFLKDYDSLRPTRFSFADLKRMTNQFREKLGEGGYGSVFKGRLPNGTFVAVKIIKTFGGDGKEFINEVATIGMIHHVNVVRLLGFCADRLKRALIYEFLPNQSLEKFIFPGNTSNHFLGWEKLQDIAMGVARGIEYLHQGCDQRILHFDIKPHNILLDMNFNPKISDFGLAKLCSKGQSAVSMAAARGTMGYIAPEVYSRNFGNVSYKSDIYSFGMLLLEMVGGRKNMDVTVENTSGVYFPEWIYNRLCQNEDMGLKIPVDEDAMIAKKLTIVALWCIQWNPVDRPSMTSVIQMLEGNVEGLTMPPNPFSSTAPKNIKSTHATNLLPIFE</sequence>
<dbReference type="FunFam" id="3.30.200.20:FF:000178">
    <property type="entry name" value="serine/threonine-protein kinase PBS1-like"/>
    <property type="match status" value="1"/>
</dbReference>
<dbReference type="GO" id="GO:0005524">
    <property type="term" value="F:ATP binding"/>
    <property type="evidence" value="ECO:0007669"/>
    <property type="project" value="UniProtKB-UniRule"/>
</dbReference>
<evidence type="ECO:0000256" key="3">
    <source>
        <dbReference type="ARBA" id="ARBA00022679"/>
    </source>
</evidence>
<keyword evidence="11" id="KW-0325">Glycoprotein</keyword>
<name>A0A3S3NS59_9MAGN</name>
<dbReference type="PROSITE" id="PS00107">
    <property type="entry name" value="PROTEIN_KINASE_ATP"/>
    <property type="match status" value="1"/>
</dbReference>
<dbReference type="PROSITE" id="PS50011">
    <property type="entry name" value="PROTEIN_KINASE_DOM"/>
    <property type="match status" value="1"/>
</dbReference>
<dbReference type="FunFam" id="1.10.510.10:FF:000590">
    <property type="entry name" value="PR5-like receptor kinase"/>
    <property type="match status" value="1"/>
</dbReference>
<evidence type="ECO:0000256" key="12">
    <source>
        <dbReference type="PROSITE-ProRule" id="PRU10141"/>
    </source>
</evidence>
<keyword evidence="9 13" id="KW-1133">Transmembrane helix</keyword>
<dbReference type="Pfam" id="PF00069">
    <property type="entry name" value="Pkinase"/>
    <property type="match status" value="1"/>
</dbReference>
<keyword evidence="5 14" id="KW-0732">Signal</keyword>
<evidence type="ECO:0000256" key="11">
    <source>
        <dbReference type="ARBA" id="ARBA00023180"/>
    </source>
</evidence>
<dbReference type="EMBL" id="QPKB01000010">
    <property type="protein sequence ID" value="RWR93273.1"/>
    <property type="molecule type" value="Genomic_DNA"/>
</dbReference>
<evidence type="ECO:0000259" key="15">
    <source>
        <dbReference type="PROSITE" id="PS50011"/>
    </source>
</evidence>
<protein>
    <submittedName>
        <fullName evidence="16">Rust resistance kinase Lr10-like protein</fullName>
    </submittedName>
</protein>
<dbReference type="PROSITE" id="PS00108">
    <property type="entry name" value="PROTEIN_KINASE_ST"/>
    <property type="match status" value="1"/>
</dbReference>
<evidence type="ECO:0000256" key="14">
    <source>
        <dbReference type="SAM" id="SignalP"/>
    </source>
</evidence>
<dbReference type="SUPFAM" id="SSF56112">
    <property type="entry name" value="Protein kinase-like (PK-like)"/>
    <property type="match status" value="1"/>
</dbReference>
<keyword evidence="10 13" id="KW-0472">Membrane</keyword>
<accession>A0A3S3NS59</accession>
<evidence type="ECO:0000313" key="16">
    <source>
        <dbReference type="EMBL" id="RWR93273.1"/>
    </source>
</evidence>
<keyword evidence="6 12" id="KW-0547">Nucleotide-binding</keyword>
<feature type="transmembrane region" description="Helical" evidence="13">
    <location>
        <begin position="256"/>
        <end position="280"/>
    </location>
</feature>
<dbReference type="Pfam" id="PF13947">
    <property type="entry name" value="GUB_WAK_bind"/>
    <property type="match status" value="1"/>
</dbReference>
<dbReference type="AlphaFoldDB" id="A0A3S3NS59"/>
<keyword evidence="2" id="KW-0723">Serine/threonine-protein kinase</keyword>
<gene>
    <name evidence="16" type="ORF">CKAN_02251600</name>
</gene>
<evidence type="ECO:0000256" key="6">
    <source>
        <dbReference type="ARBA" id="ARBA00022741"/>
    </source>
</evidence>
<evidence type="ECO:0000256" key="9">
    <source>
        <dbReference type="ARBA" id="ARBA00022989"/>
    </source>
</evidence>
<dbReference type="GO" id="GO:0004674">
    <property type="term" value="F:protein serine/threonine kinase activity"/>
    <property type="evidence" value="ECO:0007669"/>
    <property type="project" value="UniProtKB-KW"/>
</dbReference>
<evidence type="ECO:0000256" key="8">
    <source>
        <dbReference type="ARBA" id="ARBA00022840"/>
    </source>
</evidence>
<dbReference type="InterPro" id="IPR025287">
    <property type="entry name" value="WAK_GUB"/>
</dbReference>
<dbReference type="Proteomes" id="UP000283530">
    <property type="component" value="Unassembled WGS sequence"/>
</dbReference>
<dbReference type="InterPro" id="IPR045874">
    <property type="entry name" value="LRK10/LRL21-25-like"/>
</dbReference>
<evidence type="ECO:0000313" key="17">
    <source>
        <dbReference type="Proteomes" id="UP000283530"/>
    </source>
</evidence>
<dbReference type="Gene3D" id="1.10.510.10">
    <property type="entry name" value="Transferase(Phosphotransferase) domain 1"/>
    <property type="match status" value="1"/>
</dbReference>
<feature type="domain" description="Protein kinase" evidence="15">
    <location>
        <begin position="321"/>
        <end position="607"/>
    </location>
</feature>
<feature type="binding site" evidence="12">
    <location>
        <position position="349"/>
    </location>
    <ligand>
        <name>ATP</name>
        <dbReference type="ChEBI" id="CHEBI:30616"/>
    </ligand>
</feature>
<proteinExistence type="predicted"/>
<dbReference type="PANTHER" id="PTHR27009">
    <property type="entry name" value="RUST RESISTANCE KINASE LR10-RELATED"/>
    <property type="match status" value="1"/>
</dbReference>
<comment type="subcellular location">
    <subcellularLocation>
        <location evidence="1">Membrane</location>
        <topology evidence="1">Single-pass type I membrane protein</topology>
    </subcellularLocation>
</comment>
<dbReference type="InterPro" id="IPR017441">
    <property type="entry name" value="Protein_kinase_ATP_BS"/>
</dbReference>
<feature type="chain" id="PRO_5018581545" evidence="14">
    <location>
        <begin position="29"/>
        <end position="627"/>
    </location>
</feature>
<dbReference type="GO" id="GO:0016020">
    <property type="term" value="C:membrane"/>
    <property type="evidence" value="ECO:0007669"/>
    <property type="project" value="UniProtKB-SubCell"/>
</dbReference>
<comment type="caution">
    <text evidence="16">The sequence shown here is derived from an EMBL/GenBank/DDBJ whole genome shotgun (WGS) entry which is preliminary data.</text>
</comment>
<evidence type="ECO:0000256" key="1">
    <source>
        <dbReference type="ARBA" id="ARBA00004479"/>
    </source>
</evidence>
<dbReference type="GO" id="GO:0030247">
    <property type="term" value="F:polysaccharide binding"/>
    <property type="evidence" value="ECO:0007669"/>
    <property type="project" value="InterPro"/>
</dbReference>
<keyword evidence="3" id="KW-0808">Transferase</keyword>
<reference evidence="16 17" key="1">
    <citation type="journal article" date="2019" name="Nat. Plants">
        <title>Stout camphor tree genome fills gaps in understanding of flowering plant genome evolution.</title>
        <authorList>
            <person name="Chaw S.M."/>
            <person name="Liu Y.C."/>
            <person name="Wu Y.W."/>
            <person name="Wang H.Y."/>
            <person name="Lin C.I."/>
            <person name="Wu C.S."/>
            <person name="Ke H.M."/>
            <person name="Chang L.Y."/>
            <person name="Hsu C.Y."/>
            <person name="Yang H.T."/>
            <person name="Sudianto E."/>
            <person name="Hsu M.H."/>
            <person name="Wu K.P."/>
            <person name="Wang L.N."/>
            <person name="Leebens-Mack J.H."/>
            <person name="Tsai I.J."/>
        </authorList>
    </citation>
    <scope>NUCLEOTIDE SEQUENCE [LARGE SCALE GENOMIC DNA]</scope>
    <source>
        <strain evidence="17">cv. Chaw 1501</strain>
        <tissue evidence="16">Young leaves</tissue>
    </source>
</reference>
<keyword evidence="8 12" id="KW-0067">ATP-binding</keyword>